<dbReference type="KEGG" id="neu:NE0301"/>
<dbReference type="PANTHER" id="PTHR36307:SF1">
    <property type="entry name" value="FLAGELLA BASAL BODY P-RING FORMATION PROTEIN FLGA"/>
    <property type="match status" value="1"/>
</dbReference>
<name>Q82XH3_NITEU</name>
<organism evidence="6 7">
    <name type="scientific">Nitrosomonas europaea (strain ATCC 19718 / CIP 103999 / KCTC 2705 / NBRC 14298)</name>
    <dbReference type="NCBI Taxonomy" id="228410"/>
    <lineage>
        <taxon>Bacteria</taxon>
        <taxon>Pseudomonadati</taxon>
        <taxon>Pseudomonadota</taxon>
        <taxon>Betaproteobacteria</taxon>
        <taxon>Nitrosomonadales</taxon>
        <taxon>Nitrosomonadaceae</taxon>
        <taxon>Nitrosomonas</taxon>
    </lineage>
</organism>
<keyword evidence="7" id="KW-1185">Reference proteome</keyword>
<dbReference type="EMBL" id="AL954747">
    <property type="protein sequence ID" value="CAD84212.1"/>
    <property type="molecule type" value="Genomic_DNA"/>
</dbReference>
<sequence length="230" mass="24832">MKIKFLLIVLVYALTPMAATASEDSSASTILEVVNDFVRNETRHLPGKVIIKSNRPDTRQTPRSCRQPQPFLPTGGRVWGKFSVGVRCQDEATWTLYVPVEIEVITRVVHAAQPVSMGKQLEAQDIVSKEADLVRIPGEVATDPDQVIGKVATTFLASGQPIRTHQLRAPHVISRGQKVRLTATGAGFAVSMEGEALAAAAAGEVVQVRNHTGRIIRGIARAGGVVEIKQ</sequence>
<evidence type="ECO:0000256" key="2">
    <source>
        <dbReference type="ARBA" id="ARBA00022729"/>
    </source>
</evidence>
<keyword evidence="3 4" id="KW-0574">Periplasm</keyword>
<dbReference type="AlphaFoldDB" id="Q82XH3"/>
<feature type="chain" id="PRO_5005144374" description="Flagella basal body P-ring formation protein FlgA" evidence="4">
    <location>
        <begin position="22"/>
        <end position="230"/>
    </location>
</feature>
<dbReference type="Gene3D" id="3.90.1210.10">
    <property type="entry name" value="Antifreeze-like/N-acetylneuraminic acid synthase C-terminal domain"/>
    <property type="match status" value="1"/>
</dbReference>
<dbReference type="GO" id="GO:0042597">
    <property type="term" value="C:periplasmic space"/>
    <property type="evidence" value="ECO:0007669"/>
    <property type="project" value="UniProtKB-SubCell"/>
</dbReference>
<dbReference type="InterPro" id="IPR013974">
    <property type="entry name" value="SAF"/>
</dbReference>
<dbReference type="PANTHER" id="PTHR36307">
    <property type="entry name" value="FLAGELLA BASAL BODY P-RING FORMATION PROTEIN FLGA"/>
    <property type="match status" value="1"/>
</dbReference>
<dbReference type="GO" id="GO:0044780">
    <property type="term" value="P:bacterial-type flagellum assembly"/>
    <property type="evidence" value="ECO:0007669"/>
    <property type="project" value="InterPro"/>
</dbReference>
<gene>
    <name evidence="6" type="primary">flgA</name>
    <name evidence="6" type="ordered locus">NE0301</name>
</gene>
<keyword evidence="4" id="KW-1005">Bacterial flagellum biogenesis</keyword>
<proteinExistence type="inferred from homology"/>
<comment type="similarity">
    <text evidence="4">Belongs to the FlgA family.</text>
</comment>
<evidence type="ECO:0000256" key="3">
    <source>
        <dbReference type="ARBA" id="ARBA00022764"/>
    </source>
</evidence>
<dbReference type="Pfam" id="PF13144">
    <property type="entry name" value="ChapFlgA"/>
    <property type="match status" value="1"/>
</dbReference>
<evidence type="ECO:0000313" key="7">
    <source>
        <dbReference type="Proteomes" id="UP000001416"/>
    </source>
</evidence>
<protein>
    <recommendedName>
        <fullName evidence="4">Flagella basal body P-ring formation protein FlgA</fullName>
    </recommendedName>
</protein>
<dbReference type="InterPro" id="IPR041231">
    <property type="entry name" value="FlgA_N"/>
</dbReference>
<feature type="domain" description="SAF" evidence="5">
    <location>
        <begin position="106"/>
        <end position="168"/>
    </location>
</feature>
<dbReference type="GeneID" id="87103508"/>
<dbReference type="Proteomes" id="UP000001416">
    <property type="component" value="Chromosome"/>
</dbReference>
<dbReference type="HOGENOM" id="CLU_070510_2_1_4"/>
<dbReference type="NCBIfam" id="TIGR03170">
    <property type="entry name" value="flgA_cterm"/>
    <property type="match status" value="1"/>
</dbReference>
<feature type="signal peptide" evidence="4">
    <location>
        <begin position="1"/>
        <end position="21"/>
    </location>
</feature>
<dbReference type="InterPro" id="IPR017585">
    <property type="entry name" value="SAF_FlgA"/>
</dbReference>
<dbReference type="OrthoDB" id="8561436at2"/>
<keyword evidence="6" id="KW-0966">Cell projection</keyword>
<reference evidence="6 7" key="1">
    <citation type="journal article" date="2003" name="J. Bacteriol.">
        <title>Complete genome sequence of the ammonia-oxidizing bacterium and obligate chemolithoautotroph Nitrosomonas europaea.</title>
        <authorList>
            <person name="Chain P."/>
            <person name="Lamerdin J."/>
            <person name="Larimer F."/>
            <person name="Regala W."/>
            <person name="Land M."/>
            <person name="Hauser L."/>
            <person name="Hooper A."/>
            <person name="Klotz M."/>
            <person name="Norton J."/>
            <person name="Sayavedra-Soto L."/>
            <person name="Arciero D."/>
            <person name="Hommes N."/>
            <person name="Whittaker M."/>
            <person name="Arp D."/>
        </authorList>
    </citation>
    <scope>NUCLEOTIDE SEQUENCE [LARGE SCALE GENOMIC DNA]</scope>
    <source>
        <strain evidence="7">ATCC 19718 / CIP 103999 / KCTC 2705 / NBRC 14298</strain>
    </source>
</reference>
<dbReference type="CDD" id="cd11614">
    <property type="entry name" value="SAF_CpaB_FlgA_like"/>
    <property type="match status" value="1"/>
</dbReference>
<dbReference type="Pfam" id="PF17656">
    <property type="entry name" value="ChapFlgA_N"/>
    <property type="match status" value="1"/>
</dbReference>
<keyword evidence="6" id="KW-0282">Flagellum</keyword>
<dbReference type="RefSeq" id="WP_011110936.1">
    <property type="nucleotide sequence ID" value="NC_004757.1"/>
</dbReference>
<evidence type="ECO:0000256" key="1">
    <source>
        <dbReference type="ARBA" id="ARBA00004418"/>
    </source>
</evidence>
<dbReference type="InterPro" id="IPR039246">
    <property type="entry name" value="Flagellar_FlgA"/>
</dbReference>
<dbReference type="STRING" id="228410.NE0301"/>
<keyword evidence="2 4" id="KW-0732">Signal</keyword>
<comment type="subcellular location">
    <subcellularLocation>
        <location evidence="1 4">Periplasm</location>
    </subcellularLocation>
</comment>
<evidence type="ECO:0000256" key="4">
    <source>
        <dbReference type="RuleBase" id="RU362063"/>
    </source>
</evidence>
<accession>Q82XH3</accession>
<dbReference type="SMART" id="SM00858">
    <property type="entry name" value="SAF"/>
    <property type="match status" value="1"/>
</dbReference>
<keyword evidence="6" id="KW-0969">Cilium</keyword>
<dbReference type="Gene3D" id="2.30.30.760">
    <property type="match status" value="1"/>
</dbReference>
<dbReference type="eggNOG" id="COG1261">
    <property type="taxonomic scope" value="Bacteria"/>
</dbReference>
<evidence type="ECO:0000313" key="6">
    <source>
        <dbReference type="EMBL" id="CAD84212.1"/>
    </source>
</evidence>
<comment type="function">
    <text evidence="4">Involved in the assembly process of the P-ring formation. It may associate with FlgF on the rod constituting a structure essential for the P-ring assembly or may act as a modulator protein for the P-ring assembly.</text>
</comment>
<dbReference type="PhylomeDB" id="Q82XH3"/>
<evidence type="ECO:0000259" key="5">
    <source>
        <dbReference type="SMART" id="SM00858"/>
    </source>
</evidence>